<keyword evidence="1" id="KW-0175">Coiled coil</keyword>
<dbReference type="Proteomes" id="UP000296706">
    <property type="component" value="Chromosome"/>
</dbReference>
<evidence type="ECO:0000256" key="2">
    <source>
        <dbReference type="SAM" id="MobiDB-lite"/>
    </source>
</evidence>
<keyword evidence="4" id="KW-1185">Reference proteome</keyword>
<evidence type="ECO:0000313" key="4">
    <source>
        <dbReference type="Proteomes" id="UP000296706"/>
    </source>
</evidence>
<feature type="compositionally biased region" description="Acidic residues" evidence="2">
    <location>
        <begin position="462"/>
        <end position="474"/>
    </location>
</feature>
<organism evidence="3 4">
    <name type="scientific">Halapricum salinum</name>
    <dbReference type="NCBI Taxonomy" id="1457250"/>
    <lineage>
        <taxon>Archaea</taxon>
        <taxon>Methanobacteriati</taxon>
        <taxon>Methanobacteriota</taxon>
        <taxon>Stenosarchaea group</taxon>
        <taxon>Halobacteria</taxon>
        <taxon>Halobacteriales</taxon>
        <taxon>Haloarculaceae</taxon>
        <taxon>Halapricum</taxon>
    </lineage>
</organism>
<proteinExistence type="predicted"/>
<gene>
    <name evidence="3" type="ORF">DV733_16805</name>
</gene>
<feature type="compositionally biased region" description="Basic and acidic residues" evidence="2">
    <location>
        <begin position="512"/>
        <end position="532"/>
    </location>
</feature>
<dbReference type="AlphaFoldDB" id="A0A4D6HG78"/>
<dbReference type="GeneID" id="39849554"/>
<protein>
    <recommendedName>
        <fullName evidence="5">Restriction endonuclease type IV Mrr domain-containing protein</fullName>
    </recommendedName>
</protein>
<accession>A0A4D6HG78</accession>
<feature type="region of interest" description="Disordered" evidence="2">
    <location>
        <begin position="429"/>
        <end position="539"/>
    </location>
</feature>
<reference evidence="3 4" key="1">
    <citation type="journal article" date="2019" name="Nat. Commun.">
        <title>A new type of DNA phosphorothioation-based antiviral system in archaea.</title>
        <authorList>
            <person name="Xiong L."/>
            <person name="Liu S."/>
            <person name="Chen S."/>
            <person name="Xiao Y."/>
            <person name="Zhu B."/>
            <person name="Gao Y."/>
            <person name="Zhang Y."/>
            <person name="Chen B."/>
            <person name="Luo J."/>
            <person name="Deng Z."/>
            <person name="Chen X."/>
            <person name="Wang L."/>
            <person name="Chen S."/>
        </authorList>
    </citation>
    <scope>NUCLEOTIDE SEQUENCE [LARGE SCALE GENOMIC DNA]</scope>
    <source>
        <strain evidence="3 4">CBA1105</strain>
    </source>
</reference>
<sequence length="667" mass="73650">MKPGGDQWQVDDELLTETGRGGLFTDGYLEGAPLISYLDQEETPLFVFGSGKRGLTRERSGDTERIVPGSGYRAITAITDRRVQFVVGGGREDGDWDESVRLSDVDRVSVDSGLIREQLTIDANDGSTYHVYLKDVDTDRVVSFLETVSWAWIKVEELLDDARKHLVDASQGEKSRDYDAAKEAVARARRTLDEADGATDDLSSEASSGIHDRIDQVERRYRETKRRVHASRATHLVDEAERHWRDDQFERAYDQFSAAREEYTTILDIYGLDPDKADAMRERIAHVDGNLDHLSKAPLRRANEACSRARDASTTAEALEHWGDALELYRRVIELDWGHEQKRFDGDVDLVRDRVVGVVEEILAARRELTDDRVDDAEQLLEHDDYSGARSAYAEAMDNLEAATDLASEFDPDAVPELQERLETLEERIRGATTTVSEATADPTESGDVAREDPSTSQAGTETDDSSTDYDDFDNWVTLAEEDHTDHQSEPTGLDPIDAEEDRSFDDSVGPDVDRSPQGEAPRNEDSLRDAVVEDSDPDATVVDAIETLDASELSELVDAVWSTLGWSTARIEGAPGVRASREAPMAEELVLGVVTEGTTTEADVEGLVDRRNSAGADRAVLVANVTVAPSAARRAIATDVELIDAESLAGIVERESLTDYLPDATV</sequence>
<dbReference type="STRING" id="1457250.GCA_000755225_02244"/>
<dbReference type="RefSeq" id="WP_049993110.1">
    <property type="nucleotide sequence ID" value="NZ_CP031310.1"/>
</dbReference>
<dbReference type="KEGG" id="hsn:DV733_16805"/>
<evidence type="ECO:0000313" key="3">
    <source>
        <dbReference type="EMBL" id="QCC52790.1"/>
    </source>
</evidence>
<evidence type="ECO:0000256" key="1">
    <source>
        <dbReference type="SAM" id="Coils"/>
    </source>
</evidence>
<feature type="coiled-coil region" evidence="1">
    <location>
        <begin position="178"/>
        <end position="234"/>
    </location>
</feature>
<evidence type="ECO:0008006" key="5">
    <source>
        <dbReference type="Google" id="ProtNLM"/>
    </source>
</evidence>
<dbReference type="OrthoDB" id="237003at2157"/>
<name>A0A4D6HG78_9EURY</name>
<dbReference type="EMBL" id="CP031310">
    <property type="protein sequence ID" value="QCC52790.1"/>
    <property type="molecule type" value="Genomic_DNA"/>
</dbReference>